<proteinExistence type="inferred from homology"/>
<dbReference type="EC" id="2.7.7.2" evidence="15"/>
<keyword evidence="9 15" id="KW-0418">Kinase</keyword>
<keyword evidence="5 15" id="KW-0288">FMN</keyword>
<keyword evidence="18" id="KW-1185">Reference proteome</keyword>
<sequence length="286" mass="33106">MFDGVHLGHQSVLNYIKNIAKEEKGKTAVMTFSPHPRLVLNPEADFRLLTILDEKISLFEKFSVDYLFIQEFSKEFSQLSSEEFIQNILVNQLNIHALVIGYDQHFGKNRELNYENLKIQSKKLGFKLYQLPAVSENQEIISSTKIRNKLLKGSISEANEWLGYPFILSGKVIEGDKIGRTLGFPTANLEIDPHKIHPTHGVYFVKVKIDNNQFYGMMNIGMRPTVNGVKKQVEVHILNFDQDIYGKIIEVSFYERVRNEIKFSSLEELKNRLSIDKMETIKFFNL</sequence>
<dbReference type="NCBIfam" id="TIGR00083">
    <property type="entry name" value="ribF"/>
    <property type="match status" value="1"/>
</dbReference>
<evidence type="ECO:0000256" key="15">
    <source>
        <dbReference type="PIRNR" id="PIRNR004491"/>
    </source>
</evidence>
<keyword evidence="4 15" id="KW-0285">Flavoprotein</keyword>
<comment type="catalytic activity">
    <reaction evidence="14 15">
        <text>FMN + ATP + H(+) = FAD + diphosphate</text>
        <dbReference type="Rhea" id="RHEA:17237"/>
        <dbReference type="ChEBI" id="CHEBI:15378"/>
        <dbReference type="ChEBI" id="CHEBI:30616"/>
        <dbReference type="ChEBI" id="CHEBI:33019"/>
        <dbReference type="ChEBI" id="CHEBI:57692"/>
        <dbReference type="ChEBI" id="CHEBI:58210"/>
        <dbReference type="EC" id="2.7.7.2"/>
    </reaction>
</comment>
<evidence type="ECO:0000256" key="6">
    <source>
        <dbReference type="ARBA" id="ARBA00022679"/>
    </source>
</evidence>
<keyword evidence="6 15" id="KW-0808">Transferase</keyword>
<dbReference type="FunFam" id="3.40.50.620:FF:000021">
    <property type="entry name" value="Riboflavin biosynthesis protein"/>
    <property type="match status" value="1"/>
</dbReference>
<evidence type="ECO:0000256" key="1">
    <source>
        <dbReference type="ARBA" id="ARBA00002121"/>
    </source>
</evidence>
<evidence type="ECO:0000256" key="9">
    <source>
        <dbReference type="ARBA" id="ARBA00022777"/>
    </source>
</evidence>
<organism evidence="17 18">
    <name type="scientific">Apibacter muscae</name>
    <dbReference type="NCBI Taxonomy" id="2509004"/>
    <lineage>
        <taxon>Bacteria</taxon>
        <taxon>Pseudomonadati</taxon>
        <taxon>Bacteroidota</taxon>
        <taxon>Flavobacteriia</taxon>
        <taxon>Flavobacteriales</taxon>
        <taxon>Weeksellaceae</taxon>
        <taxon>Apibacter</taxon>
    </lineage>
</organism>
<comment type="pathway">
    <text evidence="2 15">Cofactor biosynthesis; FAD biosynthesis; FAD from FMN: step 1/1.</text>
</comment>
<evidence type="ECO:0000256" key="3">
    <source>
        <dbReference type="ARBA" id="ARBA00005201"/>
    </source>
</evidence>
<dbReference type="SUPFAM" id="SSF52374">
    <property type="entry name" value="Nucleotidylyl transferase"/>
    <property type="match status" value="1"/>
</dbReference>
<dbReference type="PIRSF" id="PIRSF004491">
    <property type="entry name" value="FAD_Synth"/>
    <property type="match status" value="1"/>
</dbReference>
<dbReference type="NCBIfam" id="NF004160">
    <property type="entry name" value="PRK05627.1-3"/>
    <property type="match status" value="1"/>
</dbReference>
<evidence type="ECO:0000256" key="7">
    <source>
        <dbReference type="ARBA" id="ARBA00022695"/>
    </source>
</evidence>
<dbReference type="CDD" id="cd02064">
    <property type="entry name" value="FAD_synthetase_N"/>
    <property type="match status" value="1"/>
</dbReference>
<protein>
    <recommendedName>
        <fullName evidence="15">Riboflavin biosynthesis protein</fullName>
    </recommendedName>
    <domain>
        <recommendedName>
            <fullName evidence="15">Riboflavin kinase</fullName>
            <ecNumber evidence="15">2.7.1.26</ecNumber>
        </recommendedName>
        <alternativeName>
            <fullName evidence="15">Flavokinase</fullName>
        </alternativeName>
    </domain>
    <domain>
        <recommendedName>
            <fullName evidence="15">FMN adenylyltransferase</fullName>
            <ecNumber evidence="15">2.7.7.2</ecNumber>
        </recommendedName>
        <alternativeName>
            <fullName evidence="15">FAD pyrophosphorylase</fullName>
        </alternativeName>
        <alternativeName>
            <fullName evidence="15">FAD synthase</fullName>
        </alternativeName>
    </domain>
</protein>
<dbReference type="InterPro" id="IPR015865">
    <property type="entry name" value="Riboflavin_kinase_bac/euk"/>
</dbReference>
<evidence type="ECO:0000256" key="10">
    <source>
        <dbReference type="ARBA" id="ARBA00022827"/>
    </source>
</evidence>
<evidence type="ECO:0000256" key="14">
    <source>
        <dbReference type="ARBA" id="ARBA00049494"/>
    </source>
</evidence>
<evidence type="ECO:0000256" key="12">
    <source>
        <dbReference type="ARBA" id="ARBA00023268"/>
    </source>
</evidence>
<dbReference type="GO" id="GO:0005524">
    <property type="term" value="F:ATP binding"/>
    <property type="evidence" value="ECO:0007669"/>
    <property type="project" value="UniProtKB-UniRule"/>
</dbReference>
<comment type="caution">
    <text evidence="17">The sequence shown here is derived from an EMBL/GenBank/DDBJ whole genome shotgun (WGS) entry which is preliminary data.</text>
</comment>
<dbReference type="SMART" id="SM00904">
    <property type="entry name" value="Flavokinase"/>
    <property type="match status" value="1"/>
</dbReference>
<accession>A0A563DAA5</accession>
<keyword evidence="12" id="KW-0511">Multifunctional enzyme</keyword>
<evidence type="ECO:0000256" key="13">
    <source>
        <dbReference type="ARBA" id="ARBA00047880"/>
    </source>
</evidence>
<dbReference type="AlphaFoldDB" id="A0A563DAA5"/>
<dbReference type="Proteomes" id="UP000319499">
    <property type="component" value="Unassembled WGS sequence"/>
</dbReference>
<dbReference type="InterPro" id="IPR015864">
    <property type="entry name" value="FAD_synthase"/>
</dbReference>
<evidence type="ECO:0000256" key="5">
    <source>
        <dbReference type="ARBA" id="ARBA00022643"/>
    </source>
</evidence>
<comment type="catalytic activity">
    <reaction evidence="13 15">
        <text>riboflavin + ATP = FMN + ADP + H(+)</text>
        <dbReference type="Rhea" id="RHEA:14357"/>
        <dbReference type="ChEBI" id="CHEBI:15378"/>
        <dbReference type="ChEBI" id="CHEBI:30616"/>
        <dbReference type="ChEBI" id="CHEBI:57986"/>
        <dbReference type="ChEBI" id="CHEBI:58210"/>
        <dbReference type="ChEBI" id="CHEBI:456216"/>
        <dbReference type="EC" id="2.7.1.26"/>
    </reaction>
</comment>
<evidence type="ECO:0000313" key="17">
    <source>
        <dbReference type="EMBL" id="TWP26883.1"/>
    </source>
</evidence>
<dbReference type="NCBIfam" id="NF004162">
    <property type="entry name" value="PRK05627.1-5"/>
    <property type="match status" value="1"/>
</dbReference>
<dbReference type="EC" id="2.7.1.26" evidence="15"/>
<evidence type="ECO:0000259" key="16">
    <source>
        <dbReference type="SMART" id="SM00904"/>
    </source>
</evidence>
<dbReference type="OrthoDB" id="9803667at2"/>
<name>A0A563DAA5_9FLAO</name>
<comment type="similarity">
    <text evidence="15">Belongs to the ribF family.</text>
</comment>
<evidence type="ECO:0000256" key="11">
    <source>
        <dbReference type="ARBA" id="ARBA00022840"/>
    </source>
</evidence>
<feature type="domain" description="Riboflavin kinase" evidence="16">
    <location>
        <begin position="161"/>
        <end position="285"/>
    </location>
</feature>
<evidence type="ECO:0000256" key="8">
    <source>
        <dbReference type="ARBA" id="ARBA00022741"/>
    </source>
</evidence>
<keyword evidence="10 15" id="KW-0274">FAD</keyword>
<dbReference type="SUPFAM" id="SSF82114">
    <property type="entry name" value="Riboflavin kinase-like"/>
    <property type="match status" value="1"/>
</dbReference>
<dbReference type="GO" id="GO:0008531">
    <property type="term" value="F:riboflavin kinase activity"/>
    <property type="evidence" value="ECO:0007669"/>
    <property type="project" value="UniProtKB-UniRule"/>
</dbReference>
<gene>
    <name evidence="17" type="ORF">ETU09_09860</name>
</gene>
<dbReference type="UniPathway" id="UPA00277">
    <property type="reaction ID" value="UER00407"/>
</dbReference>
<dbReference type="Gene3D" id="2.40.30.30">
    <property type="entry name" value="Riboflavin kinase-like"/>
    <property type="match status" value="1"/>
</dbReference>
<dbReference type="InterPro" id="IPR023465">
    <property type="entry name" value="Riboflavin_kinase_dom_sf"/>
</dbReference>
<evidence type="ECO:0000256" key="2">
    <source>
        <dbReference type="ARBA" id="ARBA00004726"/>
    </source>
</evidence>
<keyword evidence="8 15" id="KW-0547">Nucleotide-binding</keyword>
<dbReference type="GO" id="GO:0006747">
    <property type="term" value="P:FAD biosynthetic process"/>
    <property type="evidence" value="ECO:0007669"/>
    <property type="project" value="UniProtKB-UniRule"/>
</dbReference>
<dbReference type="Pfam" id="PF06574">
    <property type="entry name" value="FAD_syn"/>
    <property type="match status" value="1"/>
</dbReference>
<reference evidence="17 18" key="1">
    <citation type="submission" date="2019-02" db="EMBL/GenBank/DDBJ databases">
        <title>Apibacter muscae sp. nov.: a novel member of the house fly microbiota.</title>
        <authorList>
            <person name="Park R."/>
        </authorList>
    </citation>
    <scope>NUCLEOTIDE SEQUENCE [LARGE SCALE GENOMIC DNA]</scope>
    <source>
        <strain evidence="17 18">AL1</strain>
    </source>
</reference>
<dbReference type="GO" id="GO:0009398">
    <property type="term" value="P:FMN biosynthetic process"/>
    <property type="evidence" value="ECO:0007669"/>
    <property type="project" value="UniProtKB-UniRule"/>
</dbReference>
<dbReference type="PANTHER" id="PTHR22749">
    <property type="entry name" value="RIBOFLAVIN KINASE/FMN ADENYLYLTRANSFERASE"/>
    <property type="match status" value="1"/>
</dbReference>
<evidence type="ECO:0000313" key="18">
    <source>
        <dbReference type="Proteomes" id="UP000319499"/>
    </source>
</evidence>
<dbReference type="Gene3D" id="3.40.50.620">
    <property type="entry name" value="HUPs"/>
    <property type="match status" value="1"/>
</dbReference>
<dbReference type="Pfam" id="PF01687">
    <property type="entry name" value="Flavokinase"/>
    <property type="match status" value="1"/>
</dbReference>
<keyword evidence="7 15" id="KW-0548">Nucleotidyltransferase</keyword>
<dbReference type="InterPro" id="IPR014729">
    <property type="entry name" value="Rossmann-like_a/b/a_fold"/>
</dbReference>
<dbReference type="PANTHER" id="PTHR22749:SF6">
    <property type="entry name" value="RIBOFLAVIN KINASE"/>
    <property type="match status" value="1"/>
</dbReference>
<dbReference type="EMBL" id="SELH01000025">
    <property type="protein sequence ID" value="TWP26883.1"/>
    <property type="molecule type" value="Genomic_DNA"/>
</dbReference>
<keyword evidence="11 15" id="KW-0067">ATP-binding</keyword>
<dbReference type="GO" id="GO:0009231">
    <property type="term" value="P:riboflavin biosynthetic process"/>
    <property type="evidence" value="ECO:0007669"/>
    <property type="project" value="InterPro"/>
</dbReference>
<evidence type="ECO:0000256" key="4">
    <source>
        <dbReference type="ARBA" id="ARBA00022630"/>
    </source>
</evidence>
<dbReference type="InterPro" id="IPR002606">
    <property type="entry name" value="Riboflavin_kinase_bac"/>
</dbReference>
<comment type="pathway">
    <text evidence="3 15">Cofactor biosynthesis; FMN biosynthesis; FMN from riboflavin (ATP route): step 1/1.</text>
</comment>
<dbReference type="UniPathway" id="UPA00276">
    <property type="reaction ID" value="UER00406"/>
</dbReference>
<dbReference type="GO" id="GO:0003919">
    <property type="term" value="F:FMN adenylyltransferase activity"/>
    <property type="evidence" value="ECO:0007669"/>
    <property type="project" value="UniProtKB-UniRule"/>
</dbReference>
<dbReference type="FunFam" id="2.40.30.30:FF:000003">
    <property type="entry name" value="Riboflavin biosynthesis protein"/>
    <property type="match status" value="1"/>
</dbReference>
<comment type="function">
    <text evidence="1">Catalyzes the phosphorylation of riboflavin to FMN followed by the adenylation of FMN to FAD.</text>
</comment>
<dbReference type="InterPro" id="IPR023468">
    <property type="entry name" value="Riboflavin_kinase"/>
</dbReference>